<keyword evidence="2" id="KW-1185">Reference proteome</keyword>
<sequence length="174" mass="19940">MDIKMIRVLLGLGLIIISNLLTASPAPQSALRLTPCFNMNDMKQIGKQIRELLQQEFCEDQVHPKKFAFFSQNILSEIMTESFLGVAPPENWQQSTNDIIENCIDNRDLCKKEGRKKFEACLKPRIPLLLVQFGPWLVEHCPQLNQSVVQQWPNKKEILKNVIDESKAQKNPAL</sequence>
<protein>
    <submittedName>
        <fullName evidence="1">Uncharacterized protein</fullName>
    </submittedName>
</protein>
<dbReference type="STRING" id="45068.Llon_1705"/>
<gene>
    <name evidence="1" type="ORF">Llon_1705</name>
</gene>
<evidence type="ECO:0000313" key="2">
    <source>
        <dbReference type="Proteomes" id="UP000054997"/>
    </source>
</evidence>
<reference evidence="1 2" key="1">
    <citation type="submission" date="2015-11" db="EMBL/GenBank/DDBJ databases">
        <title>Genomic analysis of 38 Legionella species identifies large and diverse effector repertoires.</title>
        <authorList>
            <person name="Burstein D."/>
            <person name="Amaro F."/>
            <person name="Zusman T."/>
            <person name="Lifshitz Z."/>
            <person name="Cohen O."/>
            <person name="Gilbert J.A."/>
            <person name="Pupko T."/>
            <person name="Shuman H.A."/>
            <person name="Segal G."/>
        </authorList>
    </citation>
    <scope>NUCLEOTIDE SEQUENCE [LARGE SCALE GENOMIC DNA]</scope>
    <source>
        <strain evidence="1 2">ATCC 49505</strain>
    </source>
</reference>
<dbReference type="AlphaFoldDB" id="A0A0W0VJS5"/>
<dbReference type="PATRIC" id="fig|45068.5.peg.1851"/>
<organism evidence="1 2">
    <name type="scientific">Legionella londiniensis</name>
    <dbReference type="NCBI Taxonomy" id="45068"/>
    <lineage>
        <taxon>Bacteria</taxon>
        <taxon>Pseudomonadati</taxon>
        <taxon>Pseudomonadota</taxon>
        <taxon>Gammaproteobacteria</taxon>
        <taxon>Legionellales</taxon>
        <taxon>Legionellaceae</taxon>
        <taxon>Legionella</taxon>
    </lineage>
</organism>
<proteinExistence type="predicted"/>
<evidence type="ECO:0000313" key="1">
    <source>
        <dbReference type="EMBL" id="KTD20352.1"/>
    </source>
</evidence>
<comment type="caution">
    <text evidence="1">The sequence shown here is derived from an EMBL/GenBank/DDBJ whole genome shotgun (WGS) entry which is preliminary data.</text>
</comment>
<name>A0A0W0VJS5_9GAMM</name>
<dbReference type="Proteomes" id="UP000054997">
    <property type="component" value="Unassembled WGS sequence"/>
</dbReference>
<dbReference type="EMBL" id="LNYK01000026">
    <property type="protein sequence ID" value="KTD20352.1"/>
    <property type="molecule type" value="Genomic_DNA"/>
</dbReference>
<accession>A0A0W0VJS5</accession>